<organism evidence="1">
    <name type="scientific">Ralstonia solanacearum</name>
    <name type="common">Pseudomonas solanacearum</name>
    <dbReference type="NCBI Taxonomy" id="305"/>
    <lineage>
        <taxon>Bacteria</taxon>
        <taxon>Pseudomonadati</taxon>
        <taxon>Pseudomonadota</taxon>
        <taxon>Betaproteobacteria</taxon>
        <taxon>Burkholderiales</taxon>
        <taxon>Burkholderiaceae</taxon>
        <taxon>Ralstonia</taxon>
        <taxon>Ralstonia solanacearum species complex</taxon>
    </lineage>
</organism>
<evidence type="ECO:0000313" key="1">
    <source>
        <dbReference type="EMBL" id="UZF16138.1"/>
    </source>
</evidence>
<sequence length="200" mass="23125">MSYQVYSENPSIEMAMINTKKGVRAIFSKDSETSISVSHGDDMKSVALDFSRKCVIDKDKFIKLYIHSFPVLSDLKNSTKLFFQYILTSLSNETNQDRLYIAYKDYQEKAKKNPIFPSISQPTFSRCLRELLDLGILFKSTLPNLYFVNIAYVFNGDRLRFLTEYQLKKDKDEAEQIEAEHDGDLEEGDSFHTKQLVAII</sequence>
<name>A0ABY6NFQ6_RALSL</name>
<protein>
    <recommendedName>
        <fullName evidence="2">Plasmid replication protein RepL domain-containing protein</fullName>
    </recommendedName>
</protein>
<proteinExistence type="predicted"/>
<reference evidence="1" key="1">
    <citation type="submission" date="2021-10" db="EMBL/GenBank/DDBJ databases">
        <title>Complete genome sequences of five Ralstonia solancearum strains isolated from sunflower.</title>
        <authorList>
            <person name="She X."/>
            <person name="He Z."/>
        </authorList>
    </citation>
    <scope>NUCLEOTIDE SEQUENCE</scope>
    <source>
        <strain evidence="1">RS638</strain>
    </source>
</reference>
<dbReference type="EMBL" id="CP085043">
    <property type="protein sequence ID" value="UZF16138.1"/>
    <property type="molecule type" value="Genomic_DNA"/>
</dbReference>
<evidence type="ECO:0008006" key="2">
    <source>
        <dbReference type="Google" id="ProtNLM"/>
    </source>
</evidence>
<accession>A0ABY6NFQ6</accession>
<gene>
    <name evidence="1" type="ORF">LH706_06770</name>
</gene>